<evidence type="ECO:0000313" key="5">
    <source>
        <dbReference type="Proteomes" id="UP000234849"/>
    </source>
</evidence>
<dbReference type="Proteomes" id="UP000283981">
    <property type="component" value="Unassembled WGS sequence"/>
</dbReference>
<evidence type="ECO:0000313" key="4">
    <source>
        <dbReference type="EMBL" id="RHG85988.1"/>
    </source>
</evidence>
<keyword evidence="1" id="KW-0472">Membrane</keyword>
<protein>
    <recommendedName>
        <fullName evidence="8">Alternate signal-mediated exported protein, CPF_0494 family</fullName>
    </recommendedName>
</protein>
<evidence type="ECO:0000313" key="6">
    <source>
        <dbReference type="Proteomes" id="UP000283981"/>
    </source>
</evidence>
<evidence type="ECO:0000256" key="1">
    <source>
        <dbReference type="SAM" id="Phobius"/>
    </source>
</evidence>
<evidence type="ECO:0008006" key="8">
    <source>
        <dbReference type="Google" id="ProtNLM"/>
    </source>
</evidence>
<dbReference type="AlphaFoldDB" id="A0A2N5NG52"/>
<evidence type="ECO:0000313" key="7">
    <source>
        <dbReference type="Proteomes" id="UP000284472"/>
    </source>
</evidence>
<gene>
    <name evidence="2" type="ORF">CDL18_11595</name>
    <name evidence="4" type="ORF">DW243_05975</name>
    <name evidence="3" type="ORF">DW812_07050</name>
</gene>
<keyword evidence="1" id="KW-0812">Transmembrane</keyword>
<accession>A0A2N5NG52</accession>
<evidence type="ECO:0000313" key="2">
    <source>
        <dbReference type="EMBL" id="PLT53638.1"/>
    </source>
</evidence>
<dbReference type="RefSeq" id="WP_101879986.1">
    <property type="nucleotide sequence ID" value="NZ_JAQDNS010000029.1"/>
</dbReference>
<evidence type="ECO:0000313" key="3">
    <source>
        <dbReference type="EMBL" id="RHD07161.1"/>
    </source>
</evidence>
<reference evidence="6 7" key="2">
    <citation type="submission" date="2018-08" db="EMBL/GenBank/DDBJ databases">
        <title>A genome reference for cultivated species of the human gut microbiota.</title>
        <authorList>
            <person name="Zou Y."/>
            <person name="Xue W."/>
            <person name="Luo G."/>
        </authorList>
    </citation>
    <scope>NUCLEOTIDE SEQUENCE [LARGE SCALE GENOMIC DNA]</scope>
    <source>
        <strain evidence="4 6">AM21-18</strain>
        <strain evidence="3 7">AM32-6</strain>
    </source>
</reference>
<dbReference type="Proteomes" id="UP000234849">
    <property type="component" value="Unassembled WGS sequence"/>
</dbReference>
<reference evidence="2 5" key="1">
    <citation type="journal article" date="2017" name="Genome Med.">
        <title>A novel Ruminococcus gnavus clade enriched in inflammatory bowel disease patients.</title>
        <authorList>
            <person name="Hall A.B."/>
            <person name="Yassour M."/>
            <person name="Sauk J."/>
            <person name="Garner A."/>
            <person name="Jiang X."/>
            <person name="Arthur T."/>
            <person name="Lagoudas G.K."/>
            <person name="Vatanen T."/>
            <person name="Fornelos N."/>
            <person name="Wilson R."/>
            <person name="Bertha M."/>
            <person name="Cohen M."/>
            <person name="Garber J."/>
            <person name="Khalili H."/>
            <person name="Gevers D."/>
            <person name="Ananthakrishnan A.N."/>
            <person name="Kugathasan S."/>
            <person name="Lander E.S."/>
            <person name="Blainey P."/>
            <person name="Vlamakis H."/>
            <person name="Xavier R.J."/>
            <person name="Huttenhower C."/>
        </authorList>
    </citation>
    <scope>NUCLEOTIDE SEQUENCE [LARGE SCALE GENOMIC DNA]</scope>
    <source>
        <strain evidence="2 5">RJX1118</strain>
    </source>
</reference>
<proteinExistence type="predicted"/>
<comment type="caution">
    <text evidence="2">The sequence shown here is derived from an EMBL/GenBank/DDBJ whole genome shotgun (WGS) entry which is preliminary data.</text>
</comment>
<keyword evidence="1" id="KW-1133">Transmembrane helix</keyword>
<sequence>MADRKRQKKKNRLRLQERVGVAVLSIVLIACVFVVGAVAYLQREAKLVNTFETGIVETEVQENFDGAVKSNVFLKNTGTVDEYLRAKILIYYEDNEGNIVGEVPAEGMDYQIDWGDSAQWLKSSNGYYYYAAPVKSGDATDVLIQECRETEKENRHLVVDILAEAIQAEPTTAVEDAWESQVSVKADGTLELKQQN</sequence>
<name>A0A2N5NG52_MEDGN</name>
<feature type="transmembrane region" description="Helical" evidence="1">
    <location>
        <begin position="21"/>
        <end position="41"/>
    </location>
</feature>
<dbReference type="EMBL" id="NIHM01000017">
    <property type="protein sequence ID" value="PLT53638.1"/>
    <property type="molecule type" value="Genomic_DNA"/>
</dbReference>
<dbReference type="EMBL" id="QSIR01000008">
    <property type="protein sequence ID" value="RHD07161.1"/>
    <property type="molecule type" value="Genomic_DNA"/>
</dbReference>
<dbReference type="EMBL" id="QRIS01000008">
    <property type="protein sequence ID" value="RHG85988.1"/>
    <property type="molecule type" value="Genomic_DNA"/>
</dbReference>
<dbReference type="Proteomes" id="UP000284472">
    <property type="component" value="Unassembled WGS sequence"/>
</dbReference>
<dbReference type="PROSITE" id="PS51257">
    <property type="entry name" value="PROKAR_LIPOPROTEIN"/>
    <property type="match status" value="1"/>
</dbReference>
<organism evidence="2 5">
    <name type="scientific">Mediterraneibacter gnavus</name>
    <name type="common">Ruminococcus gnavus</name>
    <dbReference type="NCBI Taxonomy" id="33038"/>
    <lineage>
        <taxon>Bacteria</taxon>
        <taxon>Bacillati</taxon>
        <taxon>Bacillota</taxon>
        <taxon>Clostridia</taxon>
        <taxon>Lachnospirales</taxon>
        <taxon>Lachnospiraceae</taxon>
        <taxon>Mediterraneibacter</taxon>
    </lineage>
</organism>